<dbReference type="eggNOG" id="ENOG502S31C">
    <property type="taxonomic scope" value="Eukaryota"/>
</dbReference>
<evidence type="ECO:0000259" key="1">
    <source>
        <dbReference type="SMART" id="SM01037"/>
    </source>
</evidence>
<dbReference type="AlphaFoldDB" id="A0A0J8E7L3"/>
<dbReference type="Gramene" id="KMS99105">
    <property type="protein sequence ID" value="KMS99105"/>
    <property type="gene ID" value="BVRB_2g047870"/>
</dbReference>
<evidence type="ECO:0000313" key="2">
    <source>
        <dbReference type="EMBL" id="KMS99105.1"/>
    </source>
</evidence>
<dbReference type="KEGG" id="bvg:104906388"/>
<dbReference type="InterPro" id="IPR051761">
    <property type="entry name" value="MLP-like_ligand-binding"/>
</dbReference>
<keyword evidence="3" id="KW-1185">Reference proteome</keyword>
<dbReference type="SMART" id="SM01037">
    <property type="entry name" value="Bet_v_1"/>
    <property type="match status" value="1"/>
</dbReference>
<sequence>MAKLQRVEGEIELKCQADKYFDVWAQKIYTVKKMCPDKVQKIVLNEGDWNKVGGVVDVCYAINKVGENASLKARMNEIDEKAMSIRYSYHDGFVMEKYYKSFTSKVQAIPKGKGCTVKWSFEYEKIQEEAPDANVYVDFMLDMSKDMDAHLCAA</sequence>
<protein>
    <recommendedName>
        <fullName evidence="1">Bet v I/Major latex protein domain-containing protein</fullName>
    </recommendedName>
</protein>
<feature type="domain" description="Bet v I/Major latex protein" evidence="1">
    <location>
        <begin position="2"/>
        <end position="154"/>
    </location>
</feature>
<dbReference type="InterPro" id="IPR023393">
    <property type="entry name" value="START-like_dom_sf"/>
</dbReference>
<name>A0A0J8E7L3_BETVV</name>
<dbReference type="OMA" id="KVTTYHE"/>
<accession>A0A0J8E7L3</accession>
<dbReference type="Pfam" id="PF00407">
    <property type="entry name" value="Bet_v_1"/>
    <property type="match status" value="1"/>
</dbReference>
<evidence type="ECO:0000313" key="3">
    <source>
        <dbReference type="Proteomes" id="UP000035740"/>
    </source>
</evidence>
<organism evidence="2 3">
    <name type="scientific">Beta vulgaris subsp. vulgaris</name>
    <name type="common">Beet</name>
    <dbReference type="NCBI Taxonomy" id="3555"/>
    <lineage>
        <taxon>Eukaryota</taxon>
        <taxon>Viridiplantae</taxon>
        <taxon>Streptophyta</taxon>
        <taxon>Embryophyta</taxon>
        <taxon>Tracheophyta</taxon>
        <taxon>Spermatophyta</taxon>
        <taxon>Magnoliopsida</taxon>
        <taxon>eudicotyledons</taxon>
        <taxon>Gunneridae</taxon>
        <taxon>Pentapetalae</taxon>
        <taxon>Caryophyllales</taxon>
        <taxon>Chenopodiaceae</taxon>
        <taxon>Betoideae</taxon>
        <taxon>Beta</taxon>
    </lineage>
</organism>
<dbReference type="InterPro" id="IPR000916">
    <property type="entry name" value="Bet_v_I/MLP"/>
</dbReference>
<dbReference type="SUPFAM" id="SSF55961">
    <property type="entry name" value="Bet v1-like"/>
    <property type="match status" value="1"/>
</dbReference>
<dbReference type="Proteomes" id="UP000035740">
    <property type="component" value="Unassembled WGS sequence"/>
</dbReference>
<gene>
    <name evidence="2" type="ORF">BVRB_2g047870</name>
</gene>
<proteinExistence type="predicted"/>
<dbReference type="PANTHER" id="PTHR31907">
    <property type="entry name" value="MLP-LIKE PROTEIN 423"/>
    <property type="match status" value="1"/>
</dbReference>
<dbReference type="Gene3D" id="3.30.530.20">
    <property type="match status" value="1"/>
</dbReference>
<reference evidence="2 3" key="1">
    <citation type="journal article" date="2014" name="Nature">
        <title>The genome of the recently domesticated crop plant sugar beet (Beta vulgaris).</title>
        <authorList>
            <person name="Dohm J.C."/>
            <person name="Minoche A.E."/>
            <person name="Holtgrawe D."/>
            <person name="Capella-Gutierrez S."/>
            <person name="Zakrzewski F."/>
            <person name="Tafer H."/>
            <person name="Rupp O."/>
            <person name="Sorensen T.R."/>
            <person name="Stracke R."/>
            <person name="Reinhardt R."/>
            <person name="Goesmann A."/>
            <person name="Kraft T."/>
            <person name="Schulz B."/>
            <person name="Stadler P.F."/>
            <person name="Schmidt T."/>
            <person name="Gabaldon T."/>
            <person name="Lehrach H."/>
            <person name="Weisshaar B."/>
            <person name="Himmelbauer H."/>
        </authorList>
    </citation>
    <scope>NUCLEOTIDE SEQUENCE [LARGE SCALE GENOMIC DNA]</scope>
    <source>
        <tissue evidence="2">Taproot</tissue>
    </source>
</reference>
<dbReference type="GO" id="GO:0006952">
    <property type="term" value="P:defense response"/>
    <property type="evidence" value="ECO:0007669"/>
    <property type="project" value="InterPro"/>
</dbReference>
<dbReference type="EMBL" id="KQ090237">
    <property type="protein sequence ID" value="KMS99105.1"/>
    <property type="molecule type" value="Genomic_DNA"/>
</dbReference>
<dbReference type="OrthoDB" id="1072116at2759"/>